<evidence type="ECO:0000313" key="2">
    <source>
        <dbReference type="Proteomes" id="UP000597762"/>
    </source>
</evidence>
<accession>A0A812E1Y1</accession>
<keyword evidence="2" id="KW-1185">Reference proteome</keyword>
<organism evidence="1 2">
    <name type="scientific">Acanthosepion pharaonis</name>
    <name type="common">Pharaoh cuttlefish</name>
    <name type="synonym">Sepia pharaonis</name>
    <dbReference type="NCBI Taxonomy" id="158019"/>
    <lineage>
        <taxon>Eukaryota</taxon>
        <taxon>Metazoa</taxon>
        <taxon>Spiralia</taxon>
        <taxon>Lophotrochozoa</taxon>
        <taxon>Mollusca</taxon>
        <taxon>Cephalopoda</taxon>
        <taxon>Coleoidea</taxon>
        <taxon>Decapodiformes</taxon>
        <taxon>Sepiida</taxon>
        <taxon>Sepiina</taxon>
        <taxon>Sepiidae</taxon>
        <taxon>Acanthosepion</taxon>
    </lineage>
</organism>
<protein>
    <submittedName>
        <fullName evidence="1">Uncharacterized protein</fullName>
    </submittedName>
</protein>
<dbReference type="EMBL" id="CAHIKZ030004613">
    <property type="protein sequence ID" value="CAE1312934.1"/>
    <property type="molecule type" value="Genomic_DNA"/>
</dbReference>
<proteinExistence type="predicted"/>
<dbReference type="Proteomes" id="UP000597762">
    <property type="component" value="Unassembled WGS sequence"/>
</dbReference>
<evidence type="ECO:0000313" key="1">
    <source>
        <dbReference type="EMBL" id="CAE1312934.1"/>
    </source>
</evidence>
<gene>
    <name evidence="1" type="ORF">SPHA_64081</name>
</gene>
<sequence length="275" mass="30920">MSIRSRNSSLLITCSLQSSLPFPRQKKVYTLPHERFPTVEAACLLKRCNVHSKPKYTAMSIRSRNSSLLITCSLTSSLPFPHRKKVYSLPHERFPTVESACLLKHCNVHSNPKYAAMSIRSRNSSLLITCSLQSSLPFPRQKKVYSLPYERFQTVEAACLLKQCNVHSKPKYLLITALLRLLITSCSGLGEIEIYKIADRWSQVLRVAADLPFIFPLSLSLSLSFLCTEEKNVTSTDSVMFYIYCLSVVATALSCPLEDAMEILGLLLFSNIISS</sequence>
<comment type="caution">
    <text evidence="1">The sequence shown here is derived from an EMBL/GenBank/DDBJ whole genome shotgun (WGS) entry which is preliminary data.</text>
</comment>
<reference evidence="1" key="1">
    <citation type="submission" date="2021-01" db="EMBL/GenBank/DDBJ databases">
        <authorList>
            <person name="Li R."/>
            <person name="Bekaert M."/>
        </authorList>
    </citation>
    <scope>NUCLEOTIDE SEQUENCE</scope>
    <source>
        <strain evidence="1">Farmed</strain>
    </source>
</reference>
<dbReference type="AlphaFoldDB" id="A0A812E1Y1"/>
<name>A0A812E1Y1_ACAPH</name>